<keyword evidence="4" id="KW-1185">Reference proteome</keyword>
<dbReference type="SUPFAM" id="SSF52833">
    <property type="entry name" value="Thioredoxin-like"/>
    <property type="match status" value="1"/>
</dbReference>
<dbReference type="Proteomes" id="UP000094669">
    <property type="component" value="Unassembled WGS sequence"/>
</dbReference>
<dbReference type="InterPro" id="IPR003782">
    <property type="entry name" value="SCO1/SenC"/>
</dbReference>
<comment type="similarity">
    <text evidence="1">Belongs to the SCO1/2 family.</text>
</comment>
<dbReference type="EMBL" id="MCRM02000034">
    <property type="protein sequence ID" value="PNV72262.1"/>
    <property type="molecule type" value="Genomic_DNA"/>
</dbReference>
<evidence type="ECO:0000313" key="4">
    <source>
        <dbReference type="Proteomes" id="UP000094669"/>
    </source>
</evidence>
<dbReference type="InterPro" id="IPR036249">
    <property type="entry name" value="Thioredoxin-like_sf"/>
</dbReference>
<keyword evidence="2" id="KW-0472">Membrane</keyword>
<comment type="caution">
    <text evidence="3">The sequence shown here is derived from an EMBL/GenBank/DDBJ whole genome shotgun (WGS) entry which is preliminary data.</text>
</comment>
<keyword evidence="2" id="KW-0812">Transmembrane</keyword>
<sequence length="233" mass="27043">MTDFRSFHFYNFQEIFRIAGKNFVYWILERNSLLKPDEKAGKFENAKLVLGIIGSIIPLAVFHFYSFSSPDFDREVVLDPIFFENQSGPKTRENSIFFGKQSLVYFGYLNCKSVCHGAITKFKKILNESESESLQIVLISLDPENESTDGWRNYFSETPPHRIRILRPETSEKSFRLAGLFGNRIIKNPTTFEIEHLDVMFWVNEEAKIKILFPNFSQSNMVSPELTKLASLK</sequence>
<feature type="transmembrane region" description="Helical" evidence="2">
    <location>
        <begin position="48"/>
        <end position="67"/>
    </location>
</feature>
<evidence type="ECO:0000256" key="2">
    <source>
        <dbReference type="SAM" id="Phobius"/>
    </source>
</evidence>
<name>A0ABX4YDE0_9LEPT</name>
<organism evidence="3 4">
    <name type="scientific">Leptospira inadai serovar Lyme</name>
    <dbReference type="NCBI Taxonomy" id="293084"/>
    <lineage>
        <taxon>Bacteria</taxon>
        <taxon>Pseudomonadati</taxon>
        <taxon>Spirochaetota</taxon>
        <taxon>Spirochaetia</taxon>
        <taxon>Leptospirales</taxon>
        <taxon>Leptospiraceae</taxon>
        <taxon>Leptospira</taxon>
    </lineage>
</organism>
<evidence type="ECO:0000313" key="3">
    <source>
        <dbReference type="EMBL" id="PNV72262.1"/>
    </source>
</evidence>
<evidence type="ECO:0000256" key="1">
    <source>
        <dbReference type="ARBA" id="ARBA00010996"/>
    </source>
</evidence>
<accession>A0ABX4YDE0</accession>
<keyword evidence="2" id="KW-1133">Transmembrane helix</keyword>
<reference evidence="3" key="1">
    <citation type="submission" date="2018-01" db="EMBL/GenBank/DDBJ databases">
        <title>Genomic characterization of Leptospira inadai serogroup Lyme isolated from captured rat in Brazil and comparative analysis with human reference strain.</title>
        <authorList>
            <person name="Moreno L.Z."/>
            <person name="Loureiro A.P."/>
            <person name="Miraglia F."/>
            <person name="Kremer F.S."/>
            <person name="Eslabao M.R."/>
            <person name="Dellagostin O.A."/>
            <person name="Lilenbaum W."/>
            <person name="Moreno A.M."/>
        </authorList>
    </citation>
    <scope>NUCLEOTIDE SEQUENCE [LARGE SCALE GENOMIC DNA]</scope>
    <source>
        <strain evidence="3">M34/99</strain>
    </source>
</reference>
<dbReference type="Pfam" id="PF02630">
    <property type="entry name" value="SCO1-SenC"/>
    <property type="match status" value="1"/>
</dbReference>
<proteinExistence type="inferred from homology"/>
<protein>
    <submittedName>
        <fullName evidence="3">Electron transporter SenC</fullName>
    </submittedName>
</protein>
<gene>
    <name evidence="3" type="ORF">BES34_019840</name>
</gene>
<dbReference type="Gene3D" id="3.40.30.10">
    <property type="entry name" value="Glutaredoxin"/>
    <property type="match status" value="1"/>
</dbReference>